<reference evidence="3" key="1">
    <citation type="journal article" date="2014" name="Science">
        <title>Ancient hybridizations among the ancestral genomes of bread wheat.</title>
        <authorList>
            <consortium name="International Wheat Genome Sequencing Consortium,"/>
            <person name="Marcussen T."/>
            <person name="Sandve S.R."/>
            <person name="Heier L."/>
            <person name="Spannagl M."/>
            <person name="Pfeifer M."/>
            <person name="Jakobsen K.S."/>
            <person name="Wulff B.B."/>
            <person name="Steuernagel B."/>
            <person name="Mayer K.F."/>
            <person name="Olsen O.A."/>
        </authorList>
    </citation>
    <scope>NUCLEOTIDE SEQUENCE [LARGE SCALE GENOMIC DNA]</scope>
    <source>
        <strain evidence="3">cv. AL8/78</strain>
    </source>
</reference>
<keyword evidence="3" id="KW-1185">Reference proteome</keyword>
<proteinExistence type="predicted"/>
<evidence type="ECO:0000256" key="1">
    <source>
        <dbReference type="SAM" id="MobiDB-lite"/>
    </source>
</evidence>
<dbReference type="Gramene" id="AET2Gv20443600.8">
    <property type="protein sequence ID" value="AET2Gv20443600.8"/>
    <property type="gene ID" value="AET2Gv20443600"/>
</dbReference>
<protein>
    <submittedName>
        <fullName evidence="2">Uncharacterized protein</fullName>
    </submittedName>
</protein>
<sequence length="144" mass="16003">RRHKKTKRKTRFMLPHSSLDPLSPLAFLSLSPQYTAAAAFTATADSSWAWPSPAPPSIDGTPPRPTLPISRPSRSSTPPLAPAQITLESRSWGRTEKRSWGRKKRRTWRPRGRKKMAPSFPKLVFASTVLAPPLLPATTPATVW</sequence>
<dbReference type="EnsemblPlants" id="AET2Gv20443600.7">
    <property type="protein sequence ID" value="AET2Gv20443600.7"/>
    <property type="gene ID" value="AET2Gv20443600"/>
</dbReference>
<reference evidence="2" key="4">
    <citation type="submission" date="2019-03" db="UniProtKB">
        <authorList>
            <consortium name="EnsemblPlants"/>
        </authorList>
    </citation>
    <scope>IDENTIFICATION</scope>
</reference>
<dbReference type="Proteomes" id="UP000015105">
    <property type="component" value="Chromosome 2D"/>
</dbReference>
<feature type="compositionally biased region" description="Basic residues" evidence="1">
    <location>
        <begin position="100"/>
        <end position="114"/>
    </location>
</feature>
<feature type="region of interest" description="Disordered" evidence="1">
    <location>
        <begin position="46"/>
        <end position="114"/>
    </location>
</feature>
<dbReference type="Gramene" id="AET2Gv20443600.7">
    <property type="protein sequence ID" value="AET2Gv20443600.7"/>
    <property type="gene ID" value="AET2Gv20443600"/>
</dbReference>
<feature type="compositionally biased region" description="Low complexity" evidence="1">
    <location>
        <begin position="67"/>
        <end position="78"/>
    </location>
</feature>
<feature type="compositionally biased region" description="Pro residues" evidence="1">
    <location>
        <begin position="52"/>
        <end position="66"/>
    </location>
</feature>
<dbReference type="EnsemblPlants" id="AET2Gv20443600.8">
    <property type="protein sequence ID" value="AET2Gv20443600.8"/>
    <property type="gene ID" value="AET2Gv20443600"/>
</dbReference>
<evidence type="ECO:0000313" key="3">
    <source>
        <dbReference type="Proteomes" id="UP000015105"/>
    </source>
</evidence>
<organism evidence="2 3">
    <name type="scientific">Aegilops tauschii subsp. strangulata</name>
    <name type="common">Goatgrass</name>
    <dbReference type="NCBI Taxonomy" id="200361"/>
    <lineage>
        <taxon>Eukaryota</taxon>
        <taxon>Viridiplantae</taxon>
        <taxon>Streptophyta</taxon>
        <taxon>Embryophyta</taxon>
        <taxon>Tracheophyta</taxon>
        <taxon>Spermatophyta</taxon>
        <taxon>Magnoliopsida</taxon>
        <taxon>Liliopsida</taxon>
        <taxon>Poales</taxon>
        <taxon>Poaceae</taxon>
        <taxon>BOP clade</taxon>
        <taxon>Pooideae</taxon>
        <taxon>Triticodae</taxon>
        <taxon>Triticeae</taxon>
        <taxon>Triticinae</taxon>
        <taxon>Aegilops</taxon>
    </lineage>
</organism>
<reference evidence="2" key="5">
    <citation type="journal article" date="2021" name="G3 (Bethesda)">
        <title>Aegilops tauschii genome assembly Aet v5.0 features greater sequence contiguity and improved annotation.</title>
        <authorList>
            <person name="Wang L."/>
            <person name="Zhu T."/>
            <person name="Rodriguez J.C."/>
            <person name="Deal K.R."/>
            <person name="Dubcovsky J."/>
            <person name="McGuire P.E."/>
            <person name="Lux T."/>
            <person name="Spannagl M."/>
            <person name="Mayer K.F.X."/>
            <person name="Baldrich P."/>
            <person name="Meyers B.C."/>
            <person name="Huo N."/>
            <person name="Gu Y.Q."/>
            <person name="Zhou H."/>
            <person name="Devos K.M."/>
            <person name="Bennetzen J.L."/>
            <person name="Unver T."/>
            <person name="Budak H."/>
            <person name="Gulick P.J."/>
            <person name="Galiba G."/>
            <person name="Kalapos B."/>
            <person name="Nelson D.R."/>
            <person name="Li P."/>
            <person name="You F.M."/>
            <person name="Luo M.C."/>
            <person name="Dvorak J."/>
        </authorList>
    </citation>
    <scope>NUCLEOTIDE SEQUENCE [LARGE SCALE GENOMIC DNA]</scope>
    <source>
        <strain evidence="2">cv. AL8/78</strain>
    </source>
</reference>
<accession>A0A453BBX7</accession>
<dbReference type="AlphaFoldDB" id="A0A453BBX7"/>
<evidence type="ECO:0000313" key="2">
    <source>
        <dbReference type="EnsemblPlants" id="AET2Gv20443600.8"/>
    </source>
</evidence>
<name>A0A453BBX7_AEGTS</name>
<reference evidence="2" key="3">
    <citation type="journal article" date="2017" name="Nature">
        <title>Genome sequence of the progenitor of the wheat D genome Aegilops tauschii.</title>
        <authorList>
            <person name="Luo M.C."/>
            <person name="Gu Y.Q."/>
            <person name="Puiu D."/>
            <person name="Wang H."/>
            <person name="Twardziok S.O."/>
            <person name="Deal K.R."/>
            <person name="Huo N."/>
            <person name="Zhu T."/>
            <person name="Wang L."/>
            <person name="Wang Y."/>
            <person name="McGuire P.E."/>
            <person name="Liu S."/>
            <person name="Long H."/>
            <person name="Ramasamy R.K."/>
            <person name="Rodriguez J.C."/>
            <person name="Van S.L."/>
            <person name="Yuan L."/>
            <person name="Wang Z."/>
            <person name="Xia Z."/>
            <person name="Xiao L."/>
            <person name="Anderson O.D."/>
            <person name="Ouyang S."/>
            <person name="Liang Y."/>
            <person name="Zimin A.V."/>
            <person name="Pertea G."/>
            <person name="Qi P."/>
            <person name="Bennetzen J.L."/>
            <person name="Dai X."/>
            <person name="Dawson M.W."/>
            <person name="Muller H.G."/>
            <person name="Kugler K."/>
            <person name="Rivarola-Duarte L."/>
            <person name="Spannagl M."/>
            <person name="Mayer K.F.X."/>
            <person name="Lu F.H."/>
            <person name="Bevan M.W."/>
            <person name="Leroy P."/>
            <person name="Li P."/>
            <person name="You F.M."/>
            <person name="Sun Q."/>
            <person name="Liu Z."/>
            <person name="Lyons E."/>
            <person name="Wicker T."/>
            <person name="Salzberg S.L."/>
            <person name="Devos K.M."/>
            <person name="Dvorak J."/>
        </authorList>
    </citation>
    <scope>NUCLEOTIDE SEQUENCE [LARGE SCALE GENOMIC DNA]</scope>
    <source>
        <strain evidence="2">cv. AL8/78</strain>
    </source>
</reference>
<reference evidence="3" key="2">
    <citation type="journal article" date="2017" name="Nat. Plants">
        <title>The Aegilops tauschii genome reveals multiple impacts of transposons.</title>
        <authorList>
            <person name="Zhao G."/>
            <person name="Zou C."/>
            <person name="Li K."/>
            <person name="Wang K."/>
            <person name="Li T."/>
            <person name="Gao L."/>
            <person name="Zhang X."/>
            <person name="Wang H."/>
            <person name="Yang Z."/>
            <person name="Liu X."/>
            <person name="Jiang W."/>
            <person name="Mao L."/>
            <person name="Kong X."/>
            <person name="Jiao Y."/>
            <person name="Jia J."/>
        </authorList>
    </citation>
    <scope>NUCLEOTIDE SEQUENCE [LARGE SCALE GENOMIC DNA]</scope>
    <source>
        <strain evidence="3">cv. AL8/78</strain>
    </source>
</reference>